<dbReference type="EMBL" id="CP028160">
    <property type="protein sequence ID" value="AWN66713.1"/>
    <property type="molecule type" value="Genomic_DNA"/>
</dbReference>
<dbReference type="EMBL" id="LKLP01000001">
    <property type="protein sequence ID" value="KSU15029.1"/>
    <property type="molecule type" value="Genomic_DNA"/>
</dbReference>
<protein>
    <submittedName>
        <fullName evidence="6">Chromosome segregation ATPases</fullName>
    </submittedName>
</protein>
<dbReference type="PATRIC" id="fig|1360.101.peg.1567"/>
<evidence type="ECO:0000313" key="10">
    <source>
        <dbReference type="EMBL" id="KSU24521.1"/>
    </source>
</evidence>
<dbReference type="Proteomes" id="UP000053058">
    <property type="component" value="Unassembled WGS sequence"/>
</dbReference>
<evidence type="ECO:0000313" key="15">
    <source>
        <dbReference type="Proteomes" id="UP000053058"/>
    </source>
</evidence>
<evidence type="ECO:0000313" key="19">
    <source>
        <dbReference type="Proteomes" id="UP000192085"/>
    </source>
</evidence>
<dbReference type="GeneID" id="89634354"/>
<reference evidence="8" key="6">
    <citation type="journal article" date="2017" name="Genome Announc.">
        <title>Draft Genome Sequences of 24 Lactococcus lactis Strains.</title>
        <authorList>
            <person name="Backus L."/>
            <person name="Wels M."/>
            <person name="Boekhorst J."/>
            <person name="Dijkstra A.R."/>
            <person name="Beerthuyzen M."/>
            <person name="Kelly W.J."/>
            <person name="Siezen R.J."/>
            <person name="van Hijum S.A."/>
            <person name="Bachmann H."/>
        </authorList>
    </citation>
    <scope>NUCLEOTIDE SEQUENCE</scope>
    <source>
        <strain evidence="7">KF282</strain>
        <strain evidence="8">LMG8520</strain>
        <strain evidence="9">M20</strain>
        <strain evidence="10">N42</strain>
    </source>
</reference>
<dbReference type="Proteomes" id="UP000234865">
    <property type="component" value="Unassembled WGS sequence"/>
</dbReference>
<organism evidence="8 17">
    <name type="scientific">Lactococcus lactis subsp. lactis</name>
    <name type="common">Streptococcus lactis</name>
    <dbReference type="NCBI Taxonomy" id="1360"/>
    <lineage>
        <taxon>Bacteria</taxon>
        <taxon>Bacillati</taxon>
        <taxon>Bacillota</taxon>
        <taxon>Bacilli</taxon>
        <taxon>Lactobacillales</taxon>
        <taxon>Streptococcaceae</taxon>
        <taxon>Lactococcus</taxon>
    </lineage>
</organism>
<evidence type="ECO:0000313" key="2">
    <source>
        <dbReference type="EMBL" id="ARD99780.1"/>
    </source>
</evidence>
<reference evidence="14 15" key="2">
    <citation type="submission" date="2015-10" db="EMBL/GenBank/DDBJ databases">
        <title>Draft Genome Sequences of 11 Lactococcus lactis subspecies cremoris strains.</title>
        <authorList>
            <person name="Wels M."/>
            <person name="Backus L."/>
            <person name="Boekhorst J."/>
            <person name="Dijkstra A."/>
            <person name="Beerthuizen M."/>
            <person name="Kelly W."/>
            <person name="Siezen R."/>
            <person name="Bachmann H."/>
            <person name="Van Hijum S."/>
        </authorList>
    </citation>
    <scope>NUCLEOTIDE SEQUENCE [LARGE SCALE GENOMIC DNA]</scope>
    <source>
        <strain evidence="15">KF282</strain>
        <strain evidence="17">LMG8520</strain>
        <strain evidence="16">M20</strain>
        <strain evidence="14">N42</strain>
    </source>
</reference>
<dbReference type="Proteomes" id="UP000053719">
    <property type="component" value="Unassembled WGS sequence"/>
</dbReference>
<dbReference type="EMBL" id="PKRZ01000001">
    <property type="protein sequence ID" value="PLW59849.1"/>
    <property type="molecule type" value="Genomic_DNA"/>
</dbReference>
<dbReference type="EMBL" id="CP015902">
    <property type="protein sequence ID" value="ARE21776.1"/>
    <property type="molecule type" value="Genomic_DNA"/>
</dbReference>
<evidence type="ECO:0000313" key="12">
    <source>
        <dbReference type="EMBL" id="QRZ35751.1"/>
    </source>
</evidence>
<evidence type="ECO:0000313" key="1">
    <source>
        <dbReference type="EMBL" id="ARD97040.1"/>
    </source>
</evidence>
<dbReference type="Proteomes" id="UP001055586">
    <property type="component" value="Chromosome"/>
</dbReference>
<evidence type="ECO:0000313" key="20">
    <source>
        <dbReference type="Proteomes" id="UP000192095"/>
    </source>
</evidence>
<proteinExistence type="predicted"/>
<dbReference type="Proteomes" id="UP000663169">
    <property type="component" value="Chromosome"/>
</dbReference>
<name>A0A0A7T448_LACLL</name>
<dbReference type="Proteomes" id="UP000192085">
    <property type="component" value="Chromosome"/>
</dbReference>
<dbReference type="EMBL" id="CP015904">
    <property type="protein sequence ID" value="ARE14301.1"/>
    <property type="molecule type" value="Genomic_DNA"/>
</dbReference>
<evidence type="ECO:0000313" key="16">
    <source>
        <dbReference type="Proteomes" id="UP000053719"/>
    </source>
</evidence>
<evidence type="ECO:0000313" key="4">
    <source>
        <dbReference type="EMBL" id="ARE21776.1"/>
    </source>
</evidence>
<dbReference type="Proteomes" id="UP000031847">
    <property type="component" value="Unassembled WGS sequence"/>
</dbReference>
<dbReference type="EMBL" id="LKLU01000132">
    <property type="protein sequence ID" value="KSU18343.1"/>
    <property type="molecule type" value="Genomic_DNA"/>
</dbReference>
<evidence type="ECO:0000313" key="9">
    <source>
        <dbReference type="EMBL" id="KSU18343.1"/>
    </source>
</evidence>
<evidence type="ECO:0000313" key="22">
    <source>
        <dbReference type="Proteomes" id="UP000245919"/>
    </source>
</evidence>
<evidence type="ECO:0000313" key="5">
    <source>
        <dbReference type="EMBL" id="AWN66713.1"/>
    </source>
</evidence>
<evidence type="ECO:0000313" key="3">
    <source>
        <dbReference type="EMBL" id="ARE14301.1"/>
    </source>
</evidence>
<reference evidence="4" key="9">
    <citation type="submission" date="2023-07" db="EMBL/GenBank/DDBJ databases">
        <authorList>
            <person name="McDonnell B."/>
        </authorList>
    </citation>
    <scope>NUCLEOTIDE SEQUENCE</scope>
    <source>
        <strain evidence="12">223</strain>
        <strain evidence="4">UC06</strain>
    </source>
</reference>
<evidence type="ECO:0000313" key="21">
    <source>
        <dbReference type="Proteomes" id="UP000234865"/>
    </source>
</evidence>
<dbReference type="RefSeq" id="WP_010906257.1">
    <property type="nucleotide sequence ID" value="NZ_BAABQR010000004.1"/>
</dbReference>
<reference evidence="6 13" key="1">
    <citation type="submission" date="2015-01" db="EMBL/GenBank/DDBJ databases">
        <title>Lactococcus lactis subsp.lactis JCM 5805 whole genome shotgun sequence.</title>
        <authorList>
            <person name="Fujii T."/>
            <person name="Tomita Y."/>
            <person name="Ikushima S."/>
            <person name="Fujiwara D."/>
        </authorList>
    </citation>
    <scope>NUCLEOTIDE SEQUENCE [LARGE SCALE GENOMIC DNA]</scope>
    <source>
        <strain evidence="6 13">JCM 5805</strain>
    </source>
</reference>
<dbReference type="SMR" id="A0A0A7T448"/>
<dbReference type="Proteomes" id="UP000052991">
    <property type="component" value="Unassembled WGS sequence"/>
</dbReference>
<reference evidence="12" key="8">
    <citation type="journal article" date="2020" name="Mol. Microbiol.">
        <title>The CWPS Rubik's cube: Linking diversity of cell wall polysaccharide structures with the encoded biosynthetic machinery of selected Lactococcus lactis strains.</title>
        <authorList>
            <person name="Mahony J."/>
            <person name="Frantzen C."/>
            <person name="Vinogradov E."/>
            <person name="Sadovskaya I."/>
            <person name="Theodorou I."/>
            <person name="Kelleher P."/>
            <person name="Chapot-Chartier M.P."/>
            <person name="Cambillau C."/>
            <person name="Holo H."/>
            <person name="van Sinderen D."/>
        </authorList>
    </citation>
    <scope>NUCLEOTIDE SEQUENCE</scope>
    <source>
        <strain evidence="12">223</strain>
    </source>
</reference>
<reference evidence="21" key="3">
    <citation type="submission" date="2016-08" db="EMBL/GenBank/DDBJ databases">
        <title>Comparative genomics of Lactococcus lactis strain WFLU12 isolated from the gastrointestinal tract of wild olive flounder (Paralichythys olivaceus).</title>
        <authorList>
            <person name="Nguyen T.L."/>
            <person name="Kim D.-H."/>
        </authorList>
    </citation>
    <scope>NUCLEOTIDE SEQUENCE [LARGE SCALE GENOMIC DNA]</scope>
    <source>
        <strain evidence="21">WFLU12</strain>
    </source>
</reference>
<sequence>MIELFKDLKNIIGELSEEVNTMKVNVERVQEEGIKAEKVGKDIQKKVDEFQISIQPRVEKINELVNQINKRVE</sequence>
<reference evidence="1" key="10">
    <citation type="submission" date="2023-09" db="EMBL/GenBank/DDBJ databases">
        <title>Complete Genomes and Methylome analysis of Lactococcus lactis subs lactis strains.</title>
        <authorList>
            <person name="Fomenkov A."/>
            <person name="McDonnell B."/>
            <person name="Sun L."/>
            <person name="Van Sinderen D."/>
            <person name="Roberts R.J."/>
        </authorList>
    </citation>
    <scope>NUCLEOTIDE SEQUENCE</scope>
    <source>
        <strain evidence="1">229</strain>
    </source>
</reference>
<reference evidence="11" key="4">
    <citation type="submission" date="2016-08" db="EMBL/GenBank/DDBJ databases">
        <title>Genome-wide comparison reveals a probiotic strain Lactococcus lactis WFLU12 isolated from the gastrointestinal tract of olive flounder (Paralichythys olivaceus) harboring genes supporting probiotic action.</title>
        <authorList>
            <person name="Nguyen T.L."/>
        </authorList>
    </citation>
    <scope>NUCLEOTIDE SEQUENCE</scope>
    <source>
        <strain evidence="11">WFLU12</strain>
    </source>
</reference>
<evidence type="ECO:0000313" key="18">
    <source>
        <dbReference type="Proteomes" id="UP000192067"/>
    </source>
</evidence>
<evidence type="ECO:0000313" key="6">
    <source>
        <dbReference type="EMBL" id="GAM79218.1"/>
    </source>
</evidence>
<evidence type="ECO:0000313" key="11">
    <source>
        <dbReference type="EMBL" id="PLW59849.1"/>
    </source>
</evidence>
<dbReference type="EMBL" id="LKLW01000151">
    <property type="protein sequence ID" value="KSU24521.1"/>
    <property type="molecule type" value="Genomic_DNA"/>
</dbReference>
<dbReference type="EMBL" id="CP015897">
    <property type="protein sequence ID" value="ARD99780.1"/>
    <property type="molecule type" value="Genomic_DNA"/>
</dbReference>
<gene>
    <name evidence="11" type="ORF">CYU10_000754</name>
    <name evidence="6" type="ORF">JCM5805K_0325</name>
    <name evidence="7" type="ORF">KF282_0238</name>
    <name evidence="5" type="ORF">LL14B4_11255</name>
    <name evidence="12" type="ORF">LL223_2113</name>
    <name evidence="1" type="ORF">LL229_2161</name>
    <name evidence="2" type="ORF">LL275_2155</name>
    <name evidence="4" type="ORF">LLUC06_2235</name>
    <name evidence="3" type="ORF">LLUC11_1976</name>
    <name evidence="8" type="ORF">LMG8520_0078</name>
    <name evidence="9" type="ORF">M20_2297</name>
    <name evidence="10" type="ORF">N42_2342</name>
</gene>
<dbReference type="EMBL" id="CP090823">
    <property type="protein sequence ID" value="ARD97040.1"/>
    <property type="molecule type" value="Genomic_DNA"/>
</dbReference>
<dbReference type="EMBL" id="LKLN01000008">
    <property type="protein sequence ID" value="KSU08047.1"/>
    <property type="molecule type" value="Genomic_DNA"/>
</dbReference>
<dbReference type="Proteomes" id="UP000192095">
    <property type="component" value="Chromosome"/>
</dbReference>
<accession>A0A0A7T448</accession>
<dbReference type="EMBL" id="BBSI01000011">
    <property type="protein sequence ID" value="GAM79218.1"/>
    <property type="molecule type" value="Genomic_DNA"/>
</dbReference>
<dbReference type="Proteomes" id="UP000054230">
    <property type="component" value="Unassembled WGS sequence"/>
</dbReference>
<reference evidence="5 22" key="7">
    <citation type="submission" date="2018-03" db="EMBL/GenBank/DDBJ databases">
        <title>Genome sequence of Lactococcus lactis strain 14B4 from almond drupe.</title>
        <authorList>
            <person name="Tran T.D."/>
            <person name="McGarvey J.A."/>
            <person name="Huynh S."/>
            <person name="Parker C.T."/>
        </authorList>
    </citation>
    <scope>NUCLEOTIDE SEQUENCE [LARGE SCALE GENOMIC DNA]</scope>
    <source>
        <strain evidence="5 22">14B4</strain>
    </source>
</reference>
<evidence type="ECO:0000313" key="13">
    <source>
        <dbReference type="Proteomes" id="UP000031847"/>
    </source>
</evidence>
<reference evidence="18 19" key="5">
    <citation type="journal article" date="2017" name="BMC Genomics">
        <title>Comparative and functional genomics of the Lactococcus lactis taxon; insights into evolution and niche adaptation.</title>
        <authorList>
            <person name="Kelleher P."/>
            <person name="Bottacini F."/>
            <person name="Mahony J."/>
            <person name="Kilcawley K.N."/>
            <person name="van Sinderen D."/>
        </authorList>
    </citation>
    <scope>NUCLEOTIDE SEQUENCE [LARGE SCALE GENOMIC DNA]</scope>
    <source>
        <strain evidence="2 19">275</strain>
        <strain evidence="4 20">UC06</strain>
        <strain evidence="3 18">UC11</strain>
    </source>
</reference>
<dbReference type="EMBL" id="CP031926">
    <property type="protein sequence ID" value="QRZ35751.1"/>
    <property type="molecule type" value="Genomic_DNA"/>
</dbReference>
<evidence type="ECO:0000313" key="14">
    <source>
        <dbReference type="Proteomes" id="UP000052991"/>
    </source>
</evidence>
<dbReference type="Proteomes" id="UP000245919">
    <property type="component" value="Chromosome"/>
</dbReference>
<evidence type="ECO:0000313" key="8">
    <source>
        <dbReference type="EMBL" id="KSU15029.1"/>
    </source>
</evidence>
<dbReference type="Proteomes" id="UP000192067">
    <property type="component" value="Chromosome"/>
</dbReference>
<dbReference type="AlphaFoldDB" id="A0A0A7T448"/>
<evidence type="ECO:0000313" key="7">
    <source>
        <dbReference type="EMBL" id="KSU08047.1"/>
    </source>
</evidence>
<evidence type="ECO:0000313" key="17">
    <source>
        <dbReference type="Proteomes" id="UP000054230"/>
    </source>
</evidence>